<dbReference type="Proteomes" id="UP000267521">
    <property type="component" value="Unassembled WGS sequence"/>
</dbReference>
<reference evidence="2 3" key="1">
    <citation type="submission" date="2018-10" db="EMBL/GenBank/DDBJ databases">
        <title>Comamonadaceae CDC group NO-1 genome sequencing and assembly.</title>
        <authorList>
            <person name="Bernier A.-M."/>
            <person name="Bernard K."/>
        </authorList>
    </citation>
    <scope>NUCLEOTIDE SEQUENCE [LARGE SCALE GENOMIC DNA]</scope>
    <source>
        <strain evidence="2 3">NML970147</strain>
    </source>
</reference>
<protein>
    <submittedName>
        <fullName evidence="2">Helix-turn-helix domain-containing protein</fullName>
    </submittedName>
</protein>
<dbReference type="EMBL" id="RDQM01000020">
    <property type="protein sequence ID" value="RMW95037.1"/>
    <property type="molecule type" value="Genomic_DNA"/>
</dbReference>
<evidence type="ECO:0000313" key="2">
    <source>
        <dbReference type="EMBL" id="RMW95037.1"/>
    </source>
</evidence>
<evidence type="ECO:0000313" key="3">
    <source>
        <dbReference type="Proteomes" id="UP000267521"/>
    </source>
</evidence>
<gene>
    <name evidence="2" type="ORF">EBQ26_11830</name>
</gene>
<dbReference type="Pfam" id="PF13518">
    <property type="entry name" value="HTH_28"/>
    <property type="match status" value="1"/>
</dbReference>
<evidence type="ECO:0000259" key="1">
    <source>
        <dbReference type="Pfam" id="PF13518"/>
    </source>
</evidence>
<dbReference type="SUPFAM" id="SSF46689">
    <property type="entry name" value="Homeodomain-like"/>
    <property type="match status" value="1"/>
</dbReference>
<name>A0A3M6PVA4_9BURK</name>
<dbReference type="AlphaFoldDB" id="A0A3M6PVA4"/>
<organism evidence="2 3">
    <name type="scientific">Allofranklinella schreckenbergeri</name>
    <dbReference type="NCBI Taxonomy" id="1076744"/>
    <lineage>
        <taxon>Bacteria</taxon>
        <taxon>Pseudomonadati</taxon>
        <taxon>Pseudomonadota</taxon>
        <taxon>Betaproteobacteria</taxon>
        <taxon>Burkholderiales</taxon>
        <taxon>Comamonadaceae</taxon>
        <taxon>Allofranklinella</taxon>
    </lineage>
</organism>
<dbReference type="InterPro" id="IPR009057">
    <property type="entry name" value="Homeodomain-like_sf"/>
</dbReference>
<sequence>MEMIDMRKLSPDARQERRRQVIKLRRRGWTYEAIAAELGLSRTGVFDICKRFDEGGSKALADKPCGRPVLT</sequence>
<comment type="caution">
    <text evidence="2">The sequence shown here is derived from an EMBL/GenBank/DDBJ whole genome shotgun (WGS) entry which is preliminary data.</text>
</comment>
<feature type="domain" description="Insertion element IS150 protein InsJ-like helix-turn-helix" evidence="1">
    <location>
        <begin position="17"/>
        <end position="68"/>
    </location>
</feature>
<dbReference type="Gene3D" id="1.10.10.10">
    <property type="entry name" value="Winged helix-like DNA-binding domain superfamily/Winged helix DNA-binding domain"/>
    <property type="match status" value="1"/>
</dbReference>
<proteinExistence type="predicted"/>
<dbReference type="InterPro" id="IPR055247">
    <property type="entry name" value="InsJ-like_HTH"/>
</dbReference>
<accession>A0A3M6PVA4</accession>
<dbReference type="InterPro" id="IPR036388">
    <property type="entry name" value="WH-like_DNA-bd_sf"/>
</dbReference>